<dbReference type="InterPro" id="IPR014729">
    <property type="entry name" value="Rossmann-like_a/b/a_fold"/>
</dbReference>
<dbReference type="Pfam" id="PF01467">
    <property type="entry name" value="CTP_transf_like"/>
    <property type="match status" value="1"/>
</dbReference>
<evidence type="ECO:0000313" key="13">
    <source>
        <dbReference type="Proteomes" id="UP000217154"/>
    </source>
</evidence>
<comment type="similarity">
    <text evidence="3 11">Belongs to the NadD family.</text>
</comment>
<sequence length="210" mass="22582">MSPTGSALRIGVFGGAFDPPHNAHVALAEAALAQLDLTELHVIPTGQAWHKSRTLTPKEDRLAMAQLAFGNLQGKVVIDSREVLRDGPTYTLDTLHELQKEQPGAQLVLVMGADQAAALPTWHGWQDILGIAIVSVAYRALSTGDVTRFDPKQLPGLPAGARFEALELPAAMDTSATDIRRRVASGVDISSLVPPTVARYIDQHHLYRSA</sequence>
<dbReference type="AlphaFoldDB" id="A0A250DKR4"/>
<dbReference type="NCBIfam" id="TIGR00125">
    <property type="entry name" value="cyt_tran_rel"/>
    <property type="match status" value="1"/>
</dbReference>
<dbReference type="GO" id="GO:0009435">
    <property type="term" value="P:NAD+ biosynthetic process"/>
    <property type="evidence" value="ECO:0007669"/>
    <property type="project" value="UniProtKB-UniRule"/>
</dbReference>
<keyword evidence="4 11" id="KW-0662">Pyridine nucleotide biosynthesis</keyword>
<proteinExistence type="inferred from homology"/>
<dbReference type="InterPro" id="IPR004821">
    <property type="entry name" value="Cyt_trans-like"/>
</dbReference>
<dbReference type="InterPro" id="IPR005248">
    <property type="entry name" value="NadD/NMNAT"/>
</dbReference>
<protein>
    <recommendedName>
        <fullName evidence="11">Probable nicotinate-nucleotide adenylyltransferase</fullName>
        <ecNumber evidence="11">2.7.7.18</ecNumber>
    </recommendedName>
    <alternativeName>
        <fullName evidence="11">Deamido-NAD(+) diphosphorylase</fullName>
    </alternativeName>
    <alternativeName>
        <fullName evidence="11">Deamido-NAD(+) pyrophosphorylase</fullName>
    </alternativeName>
    <alternativeName>
        <fullName evidence="11">Nicotinate mononucleotide adenylyltransferase</fullName>
        <shortName evidence="11">NaMN adenylyltransferase</shortName>
    </alternativeName>
</protein>
<dbReference type="KEGG" id="vbo:CKY39_18385"/>
<keyword evidence="6 11" id="KW-0548">Nucleotidyltransferase</keyword>
<dbReference type="RefSeq" id="WP_062470111.1">
    <property type="nucleotide sequence ID" value="NZ_BKDI01000001.1"/>
</dbReference>
<dbReference type="CDD" id="cd02165">
    <property type="entry name" value="NMNAT"/>
    <property type="match status" value="1"/>
</dbReference>
<keyword evidence="7 11" id="KW-0547">Nucleotide-binding</keyword>
<organism evidence="12 13">
    <name type="scientific">Variovorax boronicumulans</name>
    <dbReference type="NCBI Taxonomy" id="436515"/>
    <lineage>
        <taxon>Bacteria</taxon>
        <taxon>Pseudomonadati</taxon>
        <taxon>Pseudomonadota</taxon>
        <taxon>Betaproteobacteria</taxon>
        <taxon>Burkholderiales</taxon>
        <taxon>Comamonadaceae</taxon>
        <taxon>Variovorax</taxon>
    </lineage>
</organism>
<evidence type="ECO:0000256" key="6">
    <source>
        <dbReference type="ARBA" id="ARBA00022695"/>
    </source>
</evidence>
<evidence type="ECO:0000313" key="12">
    <source>
        <dbReference type="EMBL" id="ATA54958.1"/>
    </source>
</evidence>
<evidence type="ECO:0000256" key="10">
    <source>
        <dbReference type="ARBA" id="ARBA00048721"/>
    </source>
</evidence>
<keyword evidence="8 11" id="KW-0067">ATP-binding</keyword>
<evidence type="ECO:0000256" key="11">
    <source>
        <dbReference type="HAMAP-Rule" id="MF_00244"/>
    </source>
</evidence>
<dbReference type="UniPathway" id="UPA00253">
    <property type="reaction ID" value="UER00332"/>
</dbReference>
<evidence type="ECO:0000256" key="4">
    <source>
        <dbReference type="ARBA" id="ARBA00022642"/>
    </source>
</evidence>
<reference evidence="12 13" key="1">
    <citation type="submission" date="2017-09" db="EMBL/GenBank/DDBJ databases">
        <title>The diverse metabolic capabilities of V. boronicumulans make it an excellent choice for continued studies on novel biodegradation.</title>
        <authorList>
            <person name="Sun S."/>
        </authorList>
    </citation>
    <scope>NUCLEOTIDE SEQUENCE [LARGE SCALE GENOMIC DNA]</scope>
    <source>
        <strain evidence="12 13">J1</strain>
    </source>
</reference>
<comment type="pathway">
    <text evidence="2 11">Cofactor biosynthesis; NAD(+) biosynthesis; deamido-NAD(+) from nicotinate D-ribonucleotide: step 1/1.</text>
</comment>
<dbReference type="HAMAP" id="MF_00244">
    <property type="entry name" value="NaMN_adenylyltr"/>
    <property type="match status" value="1"/>
</dbReference>
<evidence type="ECO:0000256" key="2">
    <source>
        <dbReference type="ARBA" id="ARBA00005019"/>
    </source>
</evidence>
<dbReference type="PANTHER" id="PTHR39321">
    <property type="entry name" value="NICOTINATE-NUCLEOTIDE ADENYLYLTRANSFERASE-RELATED"/>
    <property type="match status" value="1"/>
</dbReference>
<evidence type="ECO:0000256" key="1">
    <source>
        <dbReference type="ARBA" id="ARBA00002324"/>
    </source>
</evidence>
<keyword evidence="9 11" id="KW-0520">NAD</keyword>
<evidence type="ECO:0000256" key="8">
    <source>
        <dbReference type="ARBA" id="ARBA00022840"/>
    </source>
</evidence>
<gene>
    <name evidence="11 12" type="primary">nadD</name>
    <name evidence="12" type="ORF">CKY39_18385</name>
</gene>
<evidence type="ECO:0000256" key="9">
    <source>
        <dbReference type="ARBA" id="ARBA00023027"/>
    </source>
</evidence>
<evidence type="ECO:0000256" key="7">
    <source>
        <dbReference type="ARBA" id="ARBA00022741"/>
    </source>
</evidence>
<dbReference type="Proteomes" id="UP000217154">
    <property type="component" value="Chromosome"/>
</dbReference>
<dbReference type="GO" id="GO:0005524">
    <property type="term" value="F:ATP binding"/>
    <property type="evidence" value="ECO:0007669"/>
    <property type="project" value="UniProtKB-KW"/>
</dbReference>
<name>A0A250DKR4_9BURK</name>
<dbReference type="NCBIfam" id="TIGR00482">
    <property type="entry name" value="nicotinate (nicotinamide) nucleotide adenylyltransferase"/>
    <property type="match status" value="1"/>
</dbReference>
<dbReference type="SUPFAM" id="SSF52374">
    <property type="entry name" value="Nucleotidylyl transferase"/>
    <property type="match status" value="1"/>
</dbReference>
<evidence type="ECO:0000256" key="5">
    <source>
        <dbReference type="ARBA" id="ARBA00022679"/>
    </source>
</evidence>
<dbReference type="PANTHER" id="PTHR39321:SF3">
    <property type="entry name" value="PHOSPHOPANTETHEINE ADENYLYLTRANSFERASE"/>
    <property type="match status" value="1"/>
</dbReference>
<dbReference type="EMBL" id="CP023284">
    <property type="protein sequence ID" value="ATA54958.1"/>
    <property type="molecule type" value="Genomic_DNA"/>
</dbReference>
<evidence type="ECO:0000256" key="3">
    <source>
        <dbReference type="ARBA" id="ARBA00009014"/>
    </source>
</evidence>
<dbReference type="GO" id="GO:0004515">
    <property type="term" value="F:nicotinate-nucleotide adenylyltransferase activity"/>
    <property type="evidence" value="ECO:0007669"/>
    <property type="project" value="UniProtKB-UniRule"/>
</dbReference>
<comment type="catalytic activity">
    <reaction evidence="10 11">
        <text>nicotinate beta-D-ribonucleotide + ATP + H(+) = deamido-NAD(+) + diphosphate</text>
        <dbReference type="Rhea" id="RHEA:22860"/>
        <dbReference type="ChEBI" id="CHEBI:15378"/>
        <dbReference type="ChEBI" id="CHEBI:30616"/>
        <dbReference type="ChEBI" id="CHEBI:33019"/>
        <dbReference type="ChEBI" id="CHEBI:57502"/>
        <dbReference type="ChEBI" id="CHEBI:58437"/>
        <dbReference type="EC" id="2.7.7.18"/>
    </reaction>
</comment>
<accession>A0A250DKR4</accession>
<dbReference type="EC" id="2.7.7.18" evidence="11"/>
<keyword evidence="5 11" id="KW-0808">Transferase</keyword>
<comment type="function">
    <text evidence="1 11">Catalyzes the reversible adenylation of nicotinate mononucleotide (NaMN) to nicotinic acid adenine dinucleotide (NaAD).</text>
</comment>
<dbReference type="Gene3D" id="3.40.50.620">
    <property type="entry name" value="HUPs"/>
    <property type="match status" value="1"/>
</dbReference>